<comment type="similarity">
    <text evidence="6">Belongs to the peptidase M3 family.</text>
</comment>
<dbReference type="EMBL" id="JBHUDE010000046">
    <property type="protein sequence ID" value="MFD1608004.1"/>
    <property type="molecule type" value="Genomic_DNA"/>
</dbReference>
<dbReference type="CDD" id="cd09606">
    <property type="entry name" value="M3B_PepF"/>
    <property type="match status" value="1"/>
</dbReference>
<evidence type="ECO:0000313" key="9">
    <source>
        <dbReference type="Proteomes" id="UP001597221"/>
    </source>
</evidence>
<keyword evidence="2 6" id="KW-0479">Metal-binding</keyword>
<keyword evidence="1 6" id="KW-0645">Protease</keyword>
<evidence type="ECO:0000256" key="3">
    <source>
        <dbReference type="ARBA" id="ARBA00022801"/>
    </source>
</evidence>
<keyword evidence="5 6" id="KW-0482">Metalloprotease</keyword>
<dbReference type="Gene3D" id="1.10.1370.30">
    <property type="match status" value="1"/>
</dbReference>
<organism evidence="8 9">
    <name type="scientific">Oceanobacillus luteolus</name>
    <dbReference type="NCBI Taxonomy" id="1274358"/>
    <lineage>
        <taxon>Bacteria</taxon>
        <taxon>Bacillati</taxon>
        <taxon>Bacillota</taxon>
        <taxon>Bacilli</taxon>
        <taxon>Bacillales</taxon>
        <taxon>Bacillaceae</taxon>
        <taxon>Oceanobacillus</taxon>
    </lineage>
</organism>
<dbReference type="PANTHER" id="PTHR11804:SF28">
    <property type="entry name" value="OLIGOENDOPEPTIDASE F"/>
    <property type="match status" value="1"/>
</dbReference>
<comment type="caution">
    <text evidence="8">The sequence shown here is derived from an EMBL/GenBank/DDBJ whole genome shotgun (WGS) entry which is preliminary data.</text>
</comment>
<accession>A0ABW4HR51</accession>
<evidence type="ECO:0000256" key="4">
    <source>
        <dbReference type="ARBA" id="ARBA00022833"/>
    </source>
</evidence>
<proteinExistence type="inferred from homology"/>
<comment type="cofactor">
    <cofactor evidence="6">
        <name>Zn(2+)</name>
        <dbReference type="ChEBI" id="CHEBI:29105"/>
    </cofactor>
    <text evidence="6">Binds 1 zinc ion.</text>
</comment>
<dbReference type="SUPFAM" id="SSF55486">
    <property type="entry name" value="Metalloproteases ('zincins'), catalytic domain"/>
    <property type="match status" value="1"/>
</dbReference>
<evidence type="ECO:0000256" key="6">
    <source>
        <dbReference type="RuleBase" id="RU003435"/>
    </source>
</evidence>
<keyword evidence="4 6" id="KW-0862">Zinc</keyword>
<name>A0ABW4HR51_9BACI</name>
<dbReference type="PANTHER" id="PTHR11804">
    <property type="entry name" value="PROTEASE M3 THIMET OLIGOPEPTIDASE-RELATED"/>
    <property type="match status" value="1"/>
</dbReference>
<dbReference type="EC" id="3.4.-.-" evidence="8"/>
<dbReference type="Proteomes" id="UP001597221">
    <property type="component" value="Unassembled WGS sequence"/>
</dbReference>
<sequence>MKKFNEFIYQRPDIAEEKKSFHQLLNAFSEASSVNDAIQAIDDINTFRNRLSTMSDLVYIRASIDTRDAFYQAEKDYFDETLPIIEEMNTDFYKLLVKSPYRKELEEKYGTQLFQLADMAIKSFSPEIMELMTQENKLTTEYANLVAAAEIEFQGETYTLAQLSPFTQNKDREIRKQATEKMFNYYAEHGEKFDNIYDQLVKIRHKIATTLGYKNFIEVGYLRMERIGYDAKMVDVFRKQVRDYIVPLANKLYDRQKKRIGVDELKFFDENFHFKSGNAKPKGSAQWIIDNGKKMYAELSDETNEFFQFMLDHELMDLEARKGKEGGGYCTYLPDYQAPFIFSNFNGTSGDIDVLTHEAGHAFQVYSSRALGVPEYNFPTSEGAEIHSMSMEFFTWPWMELFFQKDTEKYKFSHLADAIQFIPYGVAVDEFQHQVYENPDWTPAERKAAWRKLEEIYLPHRDYGDNTYLNEGGYWQRQLHIYEIPFYYIDYTLAQICALQFWKRDQENHEAAWNDYVELCKLGGSKSFLELVEAANLRSPFEDGAVEETIDAIENWLNGVDDSSL</sequence>
<reference evidence="9" key="1">
    <citation type="journal article" date="2019" name="Int. J. Syst. Evol. Microbiol.">
        <title>The Global Catalogue of Microorganisms (GCM) 10K type strain sequencing project: providing services to taxonomists for standard genome sequencing and annotation.</title>
        <authorList>
            <consortium name="The Broad Institute Genomics Platform"/>
            <consortium name="The Broad Institute Genome Sequencing Center for Infectious Disease"/>
            <person name="Wu L."/>
            <person name="Ma J."/>
        </authorList>
    </citation>
    <scope>NUCLEOTIDE SEQUENCE [LARGE SCALE GENOMIC DNA]</scope>
    <source>
        <strain evidence="9">CGMCC 1.12376</strain>
    </source>
</reference>
<feature type="domain" description="Peptidase M3A/M3B catalytic" evidence="7">
    <location>
        <begin position="167"/>
        <end position="547"/>
    </location>
</feature>
<dbReference type="GO" id="GO:0016787">
    <property type="term" value="F:hydrolase activity"/>
    <property type="evidence" value="ECO:0007669"/>
    <property type="project" value="UniProtKB-KW"/>
</dbReference>
<evidence type="ECO:0000256" key="5">
    <source>
        <dbReference type="ARBA" id="ARBA00023049"/>
    </source>
</evidence>
<dbReference type="Pfam" id="PF01432">
    <property type="entry name" value="Peptidase_M3"/>
    <property type="match status" value="1"/>
</dbReference>
<gene>
    <name evidence="8" type="ORF">ACFSBH_10085</name>
</gene>
<dbReference type="InterPro" id="IPR001567">
    <property type="entry name" value="Pept_M3A_M3B_dom"/>
</dbReference>
<evidence type="ECO:0000313" key="8">
    <source>
        <dbReference type="EMBL" id="MFD1608004.1"/>
    </source>
</evidence>
<dbReference type="NCBIfam" id="TIGR02289">
    <property type="entry name" value="M3_not_pepF"/>
    <property type="match status" value="1"/>
</dbReference>
<evidence type="ECO:0000256" key="2">
    <source>
        <dbReference type="ARBA" id="ARBA00022723"/>
    </source>
</evidence>
<keyword evidence="9" id="KW-1185">Reference proteome</keyword>
<dbReference type="InterPro" id="IPR045090">
    <property type="entry name" value="Pept_M3A_M3B"/>
</dbReference>
<dbReference type="RefSeq" id="WP_379597339.1">
    <property type="nucleotide sequence ID" value="NZ_JBHUDE010000046.1"/>
</dbReference>
<keyword evidence="3 6" id="KW-0378">Hydrolase</keyword>
<evidence type="ECO:0000256" key="1">
    <source>
        <dbReference type="ARBA" id="ARBA00022670"/>
    </source>
</evidence>
<evidence type="ECO:0000259" key="7">
    <source>
        <dbReference type="Pfam" id="PF01432"/>
    </source>
</evidence>
<dbReference type="InterPro" id="IPR011976">
    <property type="entry name" value="Pept_M3B_oligopep-rel"/>
</dbReference>
<protein>
    <submittedName>
        <fullName evidence="8">M3 family oligoendopeptidase</fullName>
        <ecNumber evidence="8">3.4.-.-</ecNumber>
    </submittedName>
</protein>